<evidence type="ECO:0000256" key="3">
    <source>
        <dbReference type="ARBA" id="ARBA00049551"/>
    </source>
</evidence>
<evidence type="ECO:0000313" key="7">
    <source>
        <dbReference type="Proteomes" id="UP000280834"/>
    </source>
</evidence>
<dbReference type="EC" id="7.1.1.2" evidence="2"/>
<proteinExistence type="predicted"/>
<keyword evidence="7" id="KW-1185">Reference proteome</keyword>
<comment type="catalytic activity">
    <reaction evidence="3">
        <text>a ubiquinone + NADH + 5 H(+)(in) = a ubiquinol + NAD(+) + 4 H(+)(out)</text>
        <dbReference type="Rhea" id="RHEA:29091"/>
        <dbReference type="Rhea" id="RHEA-COMP:9565"/>
        <dbReference type="Rhea" id="RHEA-COMP:9566"/>
        <dbReference type="ChEBI" id="CHEBI:15378"/>
        <dbReference type="ChEBI" id="CHEBI:16389"/>
        <dbReference type="ChEBI" id="CHEBI:17976"/>
        <dbReference type="ChEBI" id="CHEBI:57540"/>
        <dbReference type="ChEBI" id="CHEBI:57945"/>
        <dbReference type="EC" id="7.1.1.2"/>
    </reaction>
</comment>
<keyword evidence="4" id="KW-0472">Membrane</keyword>
<keyword evidence="4" id="KW-1133">Transmembrane helix</keyword>
<dbReference type="Pfam" id="PF00361">
    <property type="entry name" value="Proton_antipo_M"/>
    <property type="match status" value="1"/>
</dbReference>
<dbReference type="EMBL" id="UZAG01016940">
    <property type="protein sequence ID" value="VDO31902.1"/>
    <property type="molecule type" value="Genomic_DNA"/>
</dbReference>
<evidence type="ECO:0000256" key="2">
    <source>
        <dbReference type="ARBA" id="ARBA00012944"/>
    </source>
</evidence>
<dbReference type="GO" id="GO:0008137">
    <property type="term" value="F:NADH dehydrogenase (ubiquinone) activity"/>
    <property type="evidence" value="ECO:0007669"/>
    <property type="project" value="UniProtKB-EC"/>
</dbReference>
<accession>A0A3P7XRA3</accession>
<dbReference type="Proteomes" id="UP000280834">
    <property type="component" value="Unassembled WGS sequence"/>
</dbReference>
<evidence type="ECO:0000259" key="5">
    <source>
        <dbReference type="Pfam" id="PF00361"/>
    </source>
</evidence>
<gene>
    <name evidence="6" type="ORF">BTMF_LOCUS9435</name>
</gene>
<comment type="function">
    <text evidence="1">Core subunit of the mitochondrial membrane respiratory chain NADH dehydrogenase (Complex I) that is believed to belong to the minimal assembly required for catalysis. Complex I functions in the transfer of electrons from NADH to the respiratory chain. The immediate electron acceptor for the enzyme is believed to be ubiquinone.</text>
</comment>
<sequence>MFTMCTKTLIGVMNNNGKIIDSINKSCGIKMVMGKITYIPLICRIGSALTYQETSLAAYSSICHIGFVLLSEISMLYYGKSMALVIVLSHGYTSVLIFYFIGKFYARSLCFIVGNKVSCACDSRAIICLPLGFITFGNVLKHRIINTVNHNTIGTYCIIDLVWADLFLMPILIGGFGAPEIAFPQLVSADSSAF</sequence>
<keyword evidence="4" id="KW-0812">Transmembrane</keyword>
<organism evidence="6 7">
    <name type="scientific">Brugia timori</name>
    <dbReference type="NCBI Taxonomy" id="42155"/>
    <lineage>
        <taxon>Eukaryota</taxon>
        <taxon>Metazoa</taxon>
        <taxon>Ecdysozoa</taxon>
        <taxon>Nematoda</taxon>
        <taxon>Chromadorea</taxon>
        <taxon>Rhabditida</taxon>
        <taxon>Spirurina</taxon>
        <taxon>Spiruromorpha</taxon>
        <taxon>Filarioidea</taxon>
        <taxon>Onchocercidae</taxon>
        <taxon>Brugia</taxon>
    </lineage>
</organism>
<protein>
    <recommendedName>
        <fullName evidence="2">NADH:ubiquinone reductase (H(+)-translocating)</fullName>
        <ecNumber evidence="2">7.1.1.2</ecNumber>
    </recommendedName>
</protein>
<dbReference type="AlphaFoldDB" id="A0A3P7XRA3"/>
<evidence type="ECO:0000256" key="4">
    <source>
        <dbReference type="SAM" id="Phobius"/>
    </source>
</evidence>
<name>A0A3P7XRA3_9BILA</name>
<reference evidence="6 7" key="1">
    <citation type="submission" date="2018-11" db="EMBL/GenBank/DDBJ databases">
        <authorList>
            <consortium name="Pathogen Informatics"/>
        </authorList>
    </citation>
    <scope>NUCLEOTIDE SEQUENCE [LARGE SCALE GENOMIC DNA]</scope>
</reference>
<feature type="transmembrane region" description="Helical" evidence="4">
    <location>
        <begin position="83"/>
        <end position="101"/>
    </location>
</feature>
<evidence type="ECO:0000256" key="1">
    <source>
        <dbReference type="ARBA" id="ARBA00003257"/>
    </source>
</evidence>
<dbReference type="InterPro" id="IPR001750">
    <property type="entry name" value="ND/Mrp_TM"/>
</dbReference>
<evidence type="ECO:0000313" key="6">
    <source>
        <dbReference type="EMBL" id="VDO31902.1"/>
    </source>
</evidence>
<feature type="domain" description="NADH:quinone oxidoreductase/Mrp antiporter transmembrane" evidence="5">
    <location>
        <begin position="56"/>
        <end position="106"/>
    </location>
</feature>